<gene>
    <name evidence="2" type="ORF">IC235_18540</name>
</gene>
<dbReference type="Proteomes" id="UP000612233">
    <property type="component" value="Unassembled WGS sequence"/>
</dbReference>
<dbReference type="AlphaFoldDB" id="A0A927BH38"/>
<feature type="signal peptide" evidence="1">
    <location>
        <begin position="1"/>
        <end position="29"/>
    </location>
</feature>
<organism evidence="2 3">
    <name type="scientific">Hymenobacter montanus</name>
    <dbReference type="NCBI Taxonomy" id="2771359"/>
    <lineage>
        <taxon>Bacteria</taxon>
        <taxon>Pseudomonadati</taxon>
        <taxon>Bacteroidota</taxon>
        <taxon>Cytophagia</taxon>
        <taxon>Cytophagales</taxon>
        <taxon>Hymenobacteraceae</taxon>
        <taxon>Hymenobacter</taxon>
    </lineage>
</organism>
<evidence type="ECO:0000313" key="3">
    <source>
        <dbReference type="Proteomes" id="UP000612233"/>
    </source>
</evidence>
<protein>
    <submittedName>
        <fullName evidence="2">Uncharacterized protein</fullName>
    </submittedName>
</protein>
<dbReference type="EMBL" id="JACXAD010000025">
    <property type="protein sequence ID" value="MBD2769892.1"/>
    <property type="molecule type" value="Genomic_DNA"/>
</dbReference>
<reference evidence="2" key="1">
    <citation type="submission" date="2020-09" db="EMBL/GenBank/DDBJ databases">
        <authorList>
            <person name="Kim M.K."/>
        </authorList>
    </citation>
    <scope>NUCLEOTIDE SEQUENCE</scope>
    <source>
        <strain evidence="2">BT664</strain>
    </source>
</reference>
<sequence>MVPFFMMTFRLLLLTGYGALALFARPALAQDTTRFSKAPGTAGCPPKYNYTFLWGLWSNQAKRGTGPQILKPSTNVNFAAGSQQFRPAAKADSAYQTHRILGGAVQWTEKRSTLTR</sequence>
<accession>A0A927BH38</accession>
<feature type="chain" id="PRO_5037875805" evidence="1">
    <location>
        <begin position="30"/>
        <end position="116"/>
    </location>
</feature>
<name>A0A927BH38_9BACT</name>
<evidence type="ECO:0000313" key="2">
    <source>
        <dbReference type="EMBL" id="MBD2769892.1"/>
    </source>
</evidence>
<dbReference type="RefSeq" id="WP_191006703.1">
    <property type="nucleotide sequence ID" value="NZ_JACXAD010000025.1"/>
</dbReference>
<keyword evidence="1" id="KW-0732">Signal</keyword>
<proteinExistence type="predicted"/>
<keyword evidence="3" id="KW-1185">Reference proteome</keyword>
<comment type="caution">
    <text evidence="2">The sequence shown here is derived from an EMBL/GenBank/DDBJ whole genome shotgun (WGS) entry which is preliminary data.</text>
</comment>
<evidence type="ECO:0000256" key="1">
    <source>
        <dbReference type="SAM" id="SignalP"/>
    </source>
</evidence>